<reference evidence="3 4" key="1">
    <citation type="submission" date="2018-08" db="EMBL/GenBank/DDBJ databases">
        <title>Thalassotalea euphylliae genome.</title>
        <authorList>
            <person name="Summers S."/>
            <person name="Rice S.A."/>
            <person name="Freckelton M.L."/>
            <person name="Nedved B.T."/>
            <person name="Hadfield M.G."/>
        </authorList>
    </citation>
    <scope>NUCLEOTIDE SEQUENCE [LARGE SCALE GENOMIC DNA]</scope>
    <source>
        <strain evidence="3 4">H2</strain>
    </source>
</reference>
<evidence type="ECO:0000259" key="1">
    <source>
        <dbReference type="Pfam" id="PF00501"/>
    </source>
</evidence>
<dbReference type="InterPro" id="IPR025110">
    <property type="entry name" value="AMP-bd_C"/>
</dbReference>
<dbReference type="InterPro" id="IPR045851">
    <property type="entry name" value="AMP-bd_C_sf"/>
</dbReference>
<dbReference type="OrthoDB" id="9803968at2"/>
<dbReference type="Pfam" id="PF00501">
    <property type="entry name" value="AMP-binding"/>
    <property type="match status" value="1"/>
</dbReference>
<organism evidence="3 4">
    <name type="scientific">Thalassotalea euphylliae</name>
    <dbReference type="NCBI Taxonomy" id="1655234"/>
    <lineage>
        <taxon>Bacteria</taxon>
        <taxon>Pseudomonadati</taxon>
        <taxon>Pseudomonadota</taxon>
        <taxon>Gammaproteobacteria</taxon>
        <taxon>Alteromonadales</taxon>
        <taxon>Colwelliaceae</taxon>
        <taxon>Thalassotalea</taxon>
    </lineage>
</organism>
<dbReference type="Proteomes" id="UP000256999">
    <property type="component" value="Unassembled WGS sequence"/>
</dbReference>
<feature type="domain" description="AMP-binding enzyme C-terminal" evidence="2">
    <location>
        <begin position="437"/>
        <end position="517"/>
    </location>
</feature>
<dbReference type="AlphaFoldDB" id="A0A3E0UK85"/>
<protein>
    <submittedName>
        <fullName evidence="3">Acyl-CoA ligase (AMP-forming), exosortase A system-associated</fullName>
    </submittedName>
</protein>
<dbReference type="NCBIfam" id="TIGR03098">
    <property type="entry name" value="ligase_PEP_1"/>
    <property type="match status" value="1"/>
</dbReference>
<accession>A0A3E0UK85</accession>
<dbReference type="InterPro" id="IPR020845">
    <property type="entry name" value="AMP-binding_CS"/>
</dbReference>
<keyword evidence="3" id="KW-0436">Ligase</keyword>
<name>A0A3E0UK85_9GAMM</name>
<proteinExistence type="predicted"/>
<dbReference type="InterPro" id="IPR042099">
    <property type="entry name" value="ANL_N_sf"/>
</dbReference>
<dbReference type="PANTHER" id="PTHR43767:SF10">
    <property type="entry name" value="SURFACTIN SYNTHASE SUBUNIT 1"/>
    <property type="match status" value="1"/>
</dbReference>
<dbReference type="InterPro" id="IPR017529">
    <property type="entry name" value="AcylCoA_ligase_PEP_1"/>
</dbReference>
<evidence type="ECO:0000259" key="2">
    <source>
        <dbReference type="Pfam" id="PF13193"/>
    </source>
</evidence>
<dbReference type="InterPro" id="IPR000873">
    <property type="entry name" value="AMP-dep_synth/lig_dom"/>
</dbReference>
<feature type="domain" description="AMP-dependent synthetase/ligase" evidence="1">
    <location>
        <begin position="11"/>
        <end position="375"/>
    </location>
</feature>
<evidence type="ECO:0000313" key="4">
    <source>
        <dbReference type="Proteomes" id="UP000256999"/>
    </source>
</evidence>
<dbReference type="Pfam" id="PF13193">
    <property type="entry name" value="AMP-binding_C"/>
    <property type="match status" value="1"/>
</dbReference>
<gene>
    <name evidence="3" type="ORF">DXX92_18015</name>
</gene>
<dbReference type="PROSITE" id="PS00455">
    <property type="entry name" value="AMP_BINDING"/>
    <property type="match status" value="1"/>
</dbReference>
<dbReference type="RefSeq" id="WP_116002053.1">
    <property type="nucleotide sequence ID" value="NZ_QUOV01000001.1"/>
</dbReference>
<dbReference type="EMBL" id="QUOV01000001">
    <property type="protein sequence ID" value="REL37057.1"/>
    <property type="molecule type" value="Genomic_DNA"/>
</dbReference>
<sequence>MTKLLHELIELSAKKTPESIVLHHKNQQLTYKELAQEIKHIAKCYQSLGLTRYGRVGIYLPKSLETVTSLFACSAAAGVFVPINPVLKAPQVSHIVADCDIQILVTNKARLSPLIENLASLPSLKYIVLVDGKPNDERQLAQAQVISWDNFYADAAKQLSVPAQTSNDMAAILYTSGSTGKPKGVVLSHSNMVIGAHSVAEYLENTADDVILAVLPLSFDYGLSQLTTSFSVGATCVLLDYLLPRDVLSAIDKYQVTGLAAVPPLYSQLCSLQWPENSGQSIRYFTNSGGALTQANLTTLREKLPQANPYLMYGLTEAFRSTYLPPAQVDQKPGSMGKAIPNAEVVVVRPDGSYCEPEEPGELVHMGPLVSLGYWNAPDKTAARFKPAPGKPEGIMLQEMAVWSGDTVKQDKDGYLYFVARADEMIKSSGYRVSPMEVEEILYQYPNISEAAVIGAPHPELGQAIVALILASDTEGTEEQEALAKLVTKHCQKHLANYMIPKQVIVLDSMPHNANGKIDRAALNRDYQGIFTD</sequence>
<dbReference type="PANTHER" id="PTHR43767">
    <property type="entry name" value="LONG-CHAIN-FATTY-ACID--COA LIGASE"/>
    <property type="match status" value="1"/>
</dbReference>
<dbReference type="Gene3D" id="3.30.300.30">
    <property type="match status" value="1"/>
</dbReference>
<dbReference type="Gene3D" id="3.40.50.12780">
    <property type="entry name" value="N-terminal domain of ligase-like"/>
    <property type="match status" value="1"/>
</dbReference>
<dbReference type="SUPFAM" id="SSF56801">
    <property type="entry name" value="Acetyl-CoA synthetase-like"/>
    <property type="match status" value="1"/>
</dbReference>
<dbReference type="GO" id="GO:0016877">
    <property type="term" value="F:ligase activity, forming carbon-sulfur bonds"/>
    <property type="evidence" value="ECO:0007669"/>
    <property type="project" value="UniProtKB-ARBA"/>
</dbReference>
<dbReference type="InterPro" id="IPR050237">
    <property type="entry name" value="ATP-dep_AMP-bd_enzyme"/>
</dbReference>
<evidence type="ECO:0000313" key="3">
    <source>
        <dbReference type="EMBL" id="REL37057.1"/>
    </source>
</evidence>
<comment type="caution">
    <text evidence="3">The sequence shown here is derived from an EMBL/GenBank/DDBJ whole genome shotgun (WGS) entry which is preliminary data.</text>
</comment>